<dbReference type="InterPro" id="IPR003737">
    <property type="entry name" value="GlcNAc_PI_deacetylase-related"/>
</dbReference>
<dbReference type="Proteomes" id="UP000249130">
    <property type="component" value="Unassembled WGS sequence"/>
</dbReference>
<reference evidence="1 2" key="1">
    <citation type="submission" date="2017-07" db="EMBL/GenBank/DDBJ databases">
        <title>Draft Genome Sequences of Select Purple Nonsulfur Bacteria.</title>
        <authorList>
            <person name="Lasarre B."/>
            <person name="Mckinlay J.B."/>
        </authorList>
    </citation>
    <scope>NUCLEOTIDE SEQUENCE [LARGE SCALE GENOMIC DNA]</scope>
    <source>
        <strain evidence="1 2">DSM 5909</strain>
    </source>
</reference>
<dbReference type="OrthoDB" id="128519at2"/>
<dbReference type="AlphaFoldDB" id="A0A327KFP7"/>
<dbReference type="PANTHER" id="PTHR12993">
    <property type="entry name" value="N-ACETYLGLUCOSAMINYL-PHOSPHATIDYLINOSITOL DE-N-ACETYLASE-RELATED"/>
    <property type="match status" value="1"/>
</dbReference>
<dbReference type="Pfam" id="PF02585">
    <property type="entry name" value="PIG-L"/>
    <property type="match status" value="1"/>
</dbReference>
<dbReference type="RefSeq" id="WP_111422927.1">
    <property type="nucleotide sequence ID" value="NZ_NPEX01000429.1"/>
</dbReference>
<gene>
    <name evidence="1" type="ORF">CH341_29315</name>
</gene>
<protein>
    <recommendedName>
        <fullName evidence="3">PIG-L family deacetylase</fullName>
    </recommendedName>
</protein>
<dbReference type="GO" id="GO:0016811">
    <property type="term" value="F:hydrolase activity, acting on carbon-nitrogen (but not peptide) bonds, in linear amides"/>
    <property type="evidence" value="ECO:0007669"/>
    <property type="project" value="TreeGrafter"/>
</dbReference>
<keyword evidence="2" id="KW-1185">Reference proteome</keyword>
<proteinExistence type="predicted"/>
<dbReference type="InterPro" id="IPR024078">
    <property type="entry name" value="LmbE-like_dom_sf"/>
</dbReference>
<evidence type="ECO:0008006" key="3">
    <source>
        <dbReference type="Google" id="ProtNLM"/>
    </source>
</evidence>
<dbReference type="Gene3D" id="3.40.50.10320">
    <property type="entry name" value="LmbE-like"/>
    <property type="match status" value="1"/>
</dbReference>
<dbReference type="PANTHER" id="PTHR12993:SF29">
    <property type="entry name" value="BLR3841 PROTEIN"/>
    <property type="match status" value="1"/>
</dbReference>
<sequence>AEHGHRGAASYAMARRRELAAALALAGLAPDQVVLLGLPDQEVAEQMPVLARRLAAMCRTRGIDVVITHAMEGGHPDHDAVAFAVRAAAALADRDGYPIAVLEMPFYRRGPSGWLHQSFVPDRRSPATDVRLSDDEIALKRSMLAAHASQRATLAQFPVHVERFRPATPIDVTILPNDGALLYELYDWGLTGERWLALTGLACRTLGLGPVL</sequence>
<feature type="non-terminal residue" evidence="1">
    <location>
        <position position="1"/>
    </location>
</feature>
<name>A0A327KFP7_9BRAD</name>
<accession>A0A327KFP7</accession>
<dbReference type="EMBL" id="NPEX01000429">
    <property type="protein sequence ID" value="RAI37619.1"/>
    <property type="molecule type" value="Genomic_DNA"/>
</dbReference>
<dbReference type="SUPFAM" id="SSF102588">
    <property type="entry name" value="LmbE-like"/>
    <property type="match status" value="1"/>
</dbReference>
<comment type="caution">
    <text evidence="1">The sequence shown here is derived from an EMBL/GenBank/DDBJ whole genome shotgun (WGS) entry which is preliminary data.</text>
</comment>
<evidence type="ECO:0000313" key="2">
    <source>
        <dbReference type="Proteomes" id="UP000249130"/>
    </source>
</evidence>
<organism evidence="1 2">
    <name type="scientific">Rhodoplanes roseus</name>
    <dbReference type="NCBI Taxonomy" id="29409"/>
    <lineage>
        <taxon>Bacteria</taxon>
        <taxon>Pseudomonadati</taxon>
        <taxon>Pseudomonadota</taxon>
        <taxon>Alphaproteobacteria</taxon>
        <taxon>Hyphomicrobiales</taxon>
        <taxon>Nitrobacteraceae</taxon>
        <taxon>Rhodoplanes</taxon>
    </lineage>
</organism>
<evidence type="ECO:0000313" key="1">
    <source>
        <dbReference type="EMBL" id="RAI37619.1"/>
    </source>
</evidence>